<sequence>MEEGSLMRSPKRCMMREGDQTVPWLFCSSSISSSKGISQSSNLQSRPGAKHLIKSSSTPPAVVTTQSTILCSTKYLKVSLSPEDTRLEVKPKNIVHLCFLLINSSVSCSSCSSSVKGWALQSNFSLFIVIYHLILFMIIKITYHSIYFLNGQTQISGLKSCIDI</sequence>
<proteinExistence type="predicted"/>
<accession>A0A0L0CCN2</accession>
<evidence type="ECO:0000256" key="1">
    <source>
        <dbReference type="SAM" id="Phobius"/>
    </source>
</evidence>
<dbReference type="AlphaFoldDB" id="A0A0L0CCN2"/>
<keyword evidence="3" id="KW-1185">Reference proteome</keyword>
<gene>
    <name evidence="2" type="ORF">FF38_01429</name>
</gene>
<protein>
    <submittedName>
        <fullName evidence="2">Uncharacterized protein</fullName>
    </submittedName>
</protein>
<dbReference type="EMBL" id="JRES01000681">
    <property type="protein sequence ID" value="KNC29219.1"/>
    <property type="molecule type" value="Genomic_DNA"/>
</dbReference>
<dbReference type="Proteomes" id="UP000037069">
    <property type="component" value="Unassembled WGS sequence"/>
</dbReference>
<name>A0A0L0CCN2_LUCCU</name>
<evidence type="ECO:0000313" key="3">
    <source>
        <dbReference type="Proteomes" id="UP000037069"/>
    </source>
</evidence>
<keyword evidence="1" id="KW-0812">Transmembrane</keyword>
<organism evidence="2 3">
    <name type="scientific">Lucilia cuprina</name>
    <name type="common">Green bottle fly</name>
    <name type="synonym">Australian sheep blowfly</name>
    <dbReference type="NCBI Taxonomy" id="7375"/>
    <lineage>
        <taxon>Eukaryota</taxon>
        <taxon>Metazoa</taxon>
        <taxon>Ecdysozoa</taxon>
        <taxon>Arthropoda</taxon>
        <taxon>Hexapoda</taxon>
        <taxon>Insecta</taxon>
        <taxon>Pterygota</taxon>
        <taxon>Neoptera</taxon>
        <taxon>Endopterygota</taxon>
        <taxon>Diptera</taxon>
        <taxon>Brachycera</taxon>
        <taxon>Muscomorpha</taxon>
        <taxon>Oestroidea</taxon>
        <taxon>Calliphoridae</taxon>
        <taxon>Luciliinae</taxon>
        <taxon>Lucilia</taxon>
    </lineage>
</organism>
<comment type="caution">
    <text evidence="2">The sequence shown here is derived from an EMBL/GenBank/DDBJ whole genome shotgun (WGS) entry which is preliminary data.</text>
</comment>
<keyword evidence="1" id="KW-1133">Transmembrane helix</keyword>
<reference evidence="2 3" key="1">
    <citation type="journal article" date="2015" name="Nat. Commun.">
        <title>Lucilia cuprina genome unlocks parasitic fly biology to underpin future interventions.</title>
        <authorList>
            <person name="Anstead C.A."/>
            <person name="Korhonen P.K."/>
            <person name="Young N.D."/>
            <person name="Hall R.S."/>
            <person name="Jex A.R."/>
            <person name="Murali S.C."/>
            <person name="Hughes D.S."/>
            <person name="Lee S.F."/>
            <person name="Perry T."/>
            <person name="Stroehlein A.J."/>
            <person name="Ansell B.R."/>
            <person name="Breugelmans B."/>
            <person name="Hofmann A."/>
            <person name="Qu J."/>
            <person name="Dugan S."/>
            <person name="Lee S.L."/>
            <person name="Chao H."/>
            <person name="Dinh H."/>
            <person name="Han Y."/>
            <person name="Doddapaneni H.V."/>
            <person name="Worley K.C."/>
            <person name="Muzny D.M."/>
            <person name="Ioannidis P."/>
            <person name="Waterhouse R.M."/>
            <person name="Zdobnov E.M."/>
            <person name="James P.J."/>
            <person name="Bagnall N.H."/>
            <person name="Kotze A.C."/>
            <person name="Gibbs R.A."/>
            <person name="Richards S."/>
            <person name="Batterham P."/>
            <person name="Gasser R.B."/>
        </authorList>
    </citation>
    <scope>NUCLEOTIDE SEQUENCE [LARGE SCALE GENOMIC DNA]</scope>
    <source>
        <strain evidence="2 3">LS</strain>
        <tissue evidence="2">Full body</tissue>
    </source>
</reference>
<feature type="transmembrane region" description="Helical" evidence="1">
    <location>
        <begin position="127"/>
        <end position="149"/>
    </location>
</feature>
<evidence type="ECO:0000313" key="2">
    <source>
        <dbReference type="EMBL" id="KNC29219.1"/>
    </source>
</evidence>
<keyword evidence="1" id="KW-0472">Membrane</keyword>